<dbReference type="EMBL" id="JAKOGI010000110">
    <property type="protein sequence ID" value="KAJ8443928.1"/>
    <property type="molecule type" value="Genomic_DNA"/>
</dbReference>
<gene>
    <name evidence="6" type="ORF">Cgig2_032752</name>
</gene>
<sequence length="229" mass="25163">MYVLMITTHHPTTTIIITTTTTAIVPSTSLGPGLSLCRILGQVGPGQGEVMLELGHPPIEVRNRAEAAMNRVTEAGLGFIGERVDGVLTVLLRDLVEKLANVAGPKHLVDLGELLGLVGPKPEDRTSSLRFEFKKKFQTSESKSLGDFDAASVSTGQVTAIISEKIIEEFQKCHAEHPLGKFFGECTELKIKLDRCFRQEKAIKRKANFEQSKKLREALQAQRKEEAAQ</sequence>
<evidence type="ECO:0000256" key="3">
    <source>
        <dbReference type="ARBA" id="ARBA00023128"/>
    </source>
</evidence>
<keyword evidence="7" id="KW-1185">Reference proteome</keyword>
<evidence type="ECO:0000256" key="2">
    <source>
        <dbReference type="ARBA" id="ARBA00007347"/>
    </source>
</evidence>
<organism evidence="6 7">
    <name type="scientific">Carnegiea gigantea</name>
    <dbReference type="NCBI Taxonomy" id="171969"/>
    <lineage>
        <taxon>Eukaryota</taxon>
        <taxon>Viridiplantae</taxon>
        <taxon>Streptophyta</taxon>
        <taxon>Embryophyta</taxon>
        <taxon>Tracheophyta</taxon>
        <taxon>Spermatophyta</taxon>
        <taxon>Magnoliopsida</taxon>
        <taxon>eudicotyledons</taxon>
        <taxon>Gunneridae</taxon>
        <taxon>Pentapetalae</taxon>
        <taxon>Caryophyllales</taxon>
        <taxon>Cactineae</taxon>
        <taxon>Cactaceae</taxon>
        <taxon>Cactoideae</taxon>
        <taxon>Echinocereeae</taxon>
        <taxon>Carnegiea</taxon>
    </lineage>
</organism>
<dbReference type="AlphaFoldDB" id="A0A9Q1KJF0"/>
<evidence type="ECO:0000313" key="6">
    <source>
        <dbReference type="EMBL" id="KAJ8443928.1"/>
    </source>
</evidence>
<comment type="similarity">
    <text evidence="2">Belongs to the CMC family.</text>
</comment>
<accession>A0A9Q1KJF0</accession>
<evidence type="ECO:0000256" key="5">
    <source>
        <dbReference type="ARBA" id="ARBA00040975"/>
    </source>
</evidence>
<dbReference type="PANTHER" id="PTHR22977">
    <property type="entry name" value="COX ASSEMBLY MITOCHONDRIAL PROTEIN"/>
    <property type="match status" value="1"/>
</dbReference>
<proteinExistence type="inferred from homology"/>
<dbReference type="GO" id="GO:0005739">
    <property type="term" value="C:mitochondrion"/>
    <property type="evidence" value="ECO:0007669"/>
    <property type="project" value="UniProtKB-SubCell"/>
</dbReference>
<evidence type="ECO:0000256" key="4">
    <source>
        <dbReference type="ARBA" id="ARBA00023157"/>
    </source>
</evidence>
<dbReference type="PANTHER" id="PTHR22977:SF1">
    <property type="entry name" value="COX ASSEMBLY MITOCHONDRIAL PROTEIN 2 HOMOLOG"/>
    <property type="match status" value="1"/>
</dbReference>
<dbReference type="Pfam" id="PF08583">
    <property type="entry name" value="Cmc1"/>
    <property type="match status" value="1"/>
</dbReference>
<dbReference type="Proteomes" id="UP001153076">
    <property type="component" value="Unassembled WGS sequence"/>
</dbReference>
<evidence type="ECO:0000313" key="7">
    <source>
        <dbReference type="Proteomes" id="UP001153076"/>
    </source>
</evidence>
<reference evidence="6" key="1">
    <citation type="submission" date="2022-04" db="EMBL/GenBank/DDBJ databases">
        <title>Carnegiea gigantea Genome sequencing and assembly v2.</title>
        <authorList>
            <person name="Copetti D."/>
            <person name="Sanderson M.J."/>
            <person name="Burquez A."/>
            <person name="Wojciechowski M.F."/>
        </authorList>
    </citation>
    <scope>NUCLEOTIDE SEQUENCE</scope>
    <source>
        <strain evidence="6">SGP5-SGP5p</strain>
        <tissue evidence="6">Aerial part</tissue>
    </source>
</reference>
<comment type="subcellular location">
    <subcellularLocation>
        <location evidence="1">Mitochondrion</location>
    </subcellularLocation>
</comment>
<name>A0A9Q1KJF0_9CARY</name>
<protein>
    <recommendedName>
        <fullName evidence="5">COX assembly mitochondrial protein 2 homolog</fullName>
    </recommendedName>
</protein>
<dbReference type="OrthoDB" id="532630at2759"/>
<dbReference type="InterPro" id="IPR013892">
    <property type="entry name" value="Cyt_c_biogenesis_Cmc1-like"/>
</dbReference>
<keyword evidence="3" id="KW-0496">Mitochondrion</keyword>
<evidence type="ECO:0000256" key="1">
    <source>
        <dbReference type="ARBA" id="ARBA00004173"/>
    </source>
</evidence>
<keyword evidence="4" id="KW-1015">Disulfide bond</keyword>
<comment type="caution">
    <text evidence="6">The sequence shown here is derived from an EMBL/GenBank/DDBJ whole genome shotgun (WGS) entry which is preliminary data.</text>
</comment>